<dbReference type="Proteomes" id="UP001300383">
    <property type="component" value="Unassembled WGS sequence"/>
</dbReference>
<dbReference type="InterPro" id="IPR027980">
    <property type="entry name" value="RACo_C"/>
</dbReference>
<feature type="domain" description="2Fe-2S ferredoxin-type" evidence="1">
    <location>
        <begin position="2"/>
        <end position="76"/>
    </location>
</feature>
<gene>
    <name evidence="2" type="ORF">QJ036_04695</name>
</gene>
<dbReference type="InterPro" id="IPR036010">
    <property type="entry name" value="2Fe-2S_ferredoxin-like_sf"/>
</dbReference>
<dbReference type="Gene3D" id="3.30.420.480">
    <property type="entry name" value="Domain of unknown function (DUF4445)"/>
    <property type="match status" value="1"/>
</dbReference>
<dbReference type="Gene3D" id="3.10.20.30">
    <property type="match status" value="1"/>
</dbReference>
<dbReference type="CDD" id="cd00207">
    <property type="entry name" value="fer2"/>
    <property type="match status" value="1"/>
</dbReference>
<organism evidence="2 3">
    <name type="scientific">Fusibacillus kribbianus</name>
    <dbReference type="NCBI Taxonomy" id="3044208"/>
    <lineage>
        <taxon>Bacteria</taxon>
        <taxon>Bacillati</taxon>
        <taxon>Bacillota</taxon>
        <taxon>Clostridia</taxon>
        <taxon>Lachnospirales</taxon>
        <taxon>Lachnospiraceae</taxon>
        <taxon>Fusibacillus</taxon>
    </lineage>
</organism>
<name>A0AAP4EWR9_9FIRM</name>
<dbReference type="GO" id="GO:0051536">
    <property type="term" value="F:iron-sulfur cluster binding"/>
    <property type="evidence" value="ECO:0007669"/>
    <property type="project" value="InterPro"/>
</dbReference>
<evidence type="ECO:0000313" key="3">
    <source>
        <dbReference type="Proteomes" id="UP001300383"/>
    </source>
</evidence>
<dbReference type="Pfam" id="PF17651">
    <property type="entry name" value="Raco_middle"/>
    <property type="match status" value="1"/>
</dbReference>
<accession>A0AAP4EWR9</accession>
<evidence type="ECO:0000313" key="2">
    <source>
        <dbReference type="EMBL" id="MDI9241779.1"/>
    </source>
</evidence>
<comment type="caution">
    <text evidence="2">The sequence shown here is derived from an EMBL/GenBank/DDBJ whole genome shotgun (WGS) entry which is preliminary data.</text>
</comment>
<evidence type="ECO:0000259" key="1">
    <source>
        <dbReference type="PROSITE" id="PS51085"/>
    </source>
</evidence>
<dbReference type="EMBL" id="JASGBQ010000004">
    <property type="protein sequence ID" value="MDI9241779.1"/>
    <property type="molecule type" value="Genomic_DNA"/>
</dbReference>
<dbReference type="Pfam" id="PF14574">
    <property type="entry name" value="RACo_C_ter"/>
    <property type="match status" value="1"/>
</dbReference>
<sequence>MLKVTFDNHKTVTVPEGTMLIHAVRMAGLSIDAPCGGHGKCGKCSVSVLNGKNPGLHPSCRFPVTEDLLVSVPDTASKNRILESGDSTAVHSGEHVPVIAKHDSLVKSIDARIPSCAIGEAFSDSQCVKQVLGSQVKIPLPVASNLHRTLTDLDRQGNFVVCLDRLLSVRSYRTPCYVLAFDIGTTTIVSYLLDAETGRQVSVSSMLNPQTAYGADVISRCEYDTSHDGKELTALVRSAVQSLAVQNAKKAGITTEDIYFASIVGNTCMQHLYLGVSPESLICAPYTAAVDELQLLPASELGLSLHPLAQAAVFPSIAGFVGGDTVAVLLSLPADTFRELTLILDIGTNGELVLAKGDLRYTCSTAAGPAFEGARISCGMRGAEGAIDHAKVENGRLVLSTIGNVPPVGICGSGLIDLICCLLEMGILSSRGRIEKTAKWPAAVSALYGHRVTQRDGVTAFLLTDEETGIYLTQKDIREVQLAKSAIAAGIVSLCETMGVSPLDIRSVLLAGAFGSYLSPESACRIGLIPKELLGKIRGIGNAAGEGAKLAALSRSVLESSITLAENTRFVELATLPSFQNTYLSHLNF</sequence>
<proteinExistence type="predicted"/>
<dbReference type="RefSeq" id="WP_283230287.1">
    <property type="nucleotide sequence ID" value="NZ_JASGBQ010000004.1"/>
</dbReference>
<dbReference type="InterPro" id="IPR012675">
    <property type="entry name" value="Beta-grasp_dom_sf"/>
</dbReference>
<dbReference type="SUPFAM" id="SSF54292">
    <property type="entry name" value="2Fe-2S ferredoxin-like"/>
    <property type="match status" value="1"/>
</dbReference>
<reference evidence="2 3" key="1">
    <citation type="submission" date="2023-05" db="EMBL/GenBank/DDBJ databases">
        <title>[ruminococcus] sp. nov., isolated from a pig farm feces dump.</title>
        <authorList>
            <person name="Chang Y.-H."/>
        </authorList>
    </citation>
    <scope>NUCLEOTIDE SEQUENCE [LARGE SCALE GENOMIC DNA]</scope>
    <source>
        <strain evidence="2 3">YH-rum2234</strain>
    </source>
</reference>
<keyword evidence="3" id="KW-1185">Reference proteome</keyword>
<dbReference type="InterPro" id="IPR041414">
    <property type="entry name" value="Raco-like_middle"/>
</dbReference>
<dbReference type="InterPro" id="IPR052911">
    <property type="entry name" value="Corrinoid_activation_enz"/>
</dbReference>
<dbReference type="InterPro" id="IPR001041">
    <property type="entry name" value="2Fe-2S_ferredoxin-type"/>
</dbReference>
<protein>
    <submittedName>
        <fullName evidence="2">ASKHA domain-containing protein</fullName>
    </submittedName>
</protein>
<dbReference type="PANTHER" id="PTHR42895:SF2">
    <property type="entry name" value="IRON-SULFUR CLUSTER PROTEIN"/>
    <property type="match status" value="1"/>
</dbReference>
<dbReference type="PANTHER" id="PTHR42895">
    <property type="entry name" value="IRON-SULFUR CLUSTER-BINDING PROTEIN-RELATED"/>
    <property type="match status" value="1"/>
</dbReference>
<dbReference type="InterPro" id="IPR042259">
    <property type="entry name" value="Raco-like_middle_sf"/>
</dbReference>
<dbReference type="Pfam" id="PF00111">
    <property type="entry name" value="Fer2"/>
    <property type="match status" value="1"/>
</dbReference>
<dbReference type="PROSITE" id="PS51085">
    <property type="entry name" value="2FE2S_FER_2"/>
    <property type="match status" value="1"/>
</dbReference>
<dbReference type="AlphaFoldDB" id="A0AAP4EWR9"/>